<protein>
    <recommendedName>
        <fullName evidence="3">DNA-binding protein</fullName>
    </recommendedName>
</protein>
<accession>A0ABY5E108</accession>
<dbReference type="EMBL" id="CP100595">
    <property type="protein sequence ID" value="UTJ05406.1"/>
    <property type="molecule type" value="Genomic_DNA"/>
</dbReference>
<gene>
    <name evidence="1" type="ORF">NJU99_09005</name>
</gene>
<organism evidence="1 2">
    <name type="scientific">Arcobacter roscoffensis</name>
    <dbReference type="NCBI Taxonomy" id="2961520"/>
    <lineage>
        <taxon>Bacteria</taxon>
        <taxon>Pseudomonadati</taxon>
        <taxon>Campylobacterota</taxon>
        <taxon>Epsilonproteobacteria</taxon>
        <taxon>Campylobacterales</taxon>
        <taxon>Arcobacteraceae</taxon>
        <taxon>Arcobacter</taxon>
    </lineage>
</organism>
<dbReference type="Proteomes" id="UP001060012">
    <property type="component" value="Chromosome"/>
</dbReference>
<evidence type="ECO:0008006" key="3">
    <source>
        <dbReference type="Google" id="ProtNLM"/>
    </source>
</evidence>
<proteinExistence type="predicted"/>
<keyword evidence="2" id="KW-1185">Reference proteome</keyword>
<reference evidence="1" key="1">
    <citation type="submission" date="2022-07" db="EMBL/GenBank/DDBJ databases">
        <title>Arcobacter roscoffensis sp. nov., a marine bacterium isolated from coastal seawater collected from Roscoff, France.</title>
        <authorList>
            <person name="Pascual J."/>
            <person name="Lepeaux C."/>
            <person name="Methner A."/>
            <person name="Overmann J."/>
        </authorList>
    </citation>
    <scope>NUCLEOTIDE SEQUENCE</scope>
    <source>
        <strain evidence="1">ARW1-2F2</strain>
    </source>
</reference>
<evidence type="ECO:0000313" key="1">
    <source>
        <dbReference type="EMBL" id="UTJ05406.1"/>
    </source>
</evidence>
<sequence length="156" mass="17727">MKHNNQIKENKDFHAKLKSSVIAYANDKGVTWSCYFGDLLFPNSPTGAEQVNKAFNTTNLTSWQVALILQEIGEYAYPIITTQKVEKYDSESEFKNAVLETMGELGSLTEKATKILDDEDTSLDTYEAKKLARCTQKLLVQTLKLHLKTEKAKDWE</sequence>
<dbReference type="RefSeq" id="WP_254575587.1">
    <property type="nucleotide sequence ID" value="NZ_CP100595.1"/>
</dbReference>
<evidence type="ECO:0000313" key="2">
    <source>
        <dbReference type="Proteomes" id="UP001060012"/>
    </source>
</evidence>
<name>A0ABY5E108_9BACT</name>